<dbReference type="EMBL" id="CP020932">
    <property type="protein sequence ID" value="ARM86261.1"/>
    <property type="molecule type" value="Genomic_DNA"/>
</dbReference>
<geneLocation type="plasmid" evidence="2">
    <name>psmr5</name>
</geneLocation>
<dbReference type="PROSITE" id="PS51257">
    <property type="entry name" value="PROKAR_LIPOPROTEIN"/>
    <property type="match status" value="1"/>
</dbReference>
<organism evidence="1 2">
    <name type="scientific">Marinobacter salarius</name>
    <dbReference type="NCBI Taxonomy" id="1420917"/>
    <lineage>
        <taxon>Bacteria</taxon>
        <taxon>Pseudomonadati</taxon>
        <taxon>Pseudomonadota</taxon>
        <taxon>Gammaproteobacteria</taxon>
        <taxon>Pseudomonadales</taxon>
        <taxon>Marinobacteraceae</taxon>
        <taxon>Marinobacter</taxon>
    </lineage>
</organism>
<dbReference type="RefSeq" id="WP_085682213.1">
    <property type="nucleotide sequence ID" value="NZ_CP020932.1"/>
</dbReference>
<dbReference type="Proteomes" id="UP000193100">
    <property type="component" value="Plasmid pSMR5"/>
</dbReference>
<accession>A0A1W6KFT4</accession>
<proteinExistence type="predicted"/>
<reference evidence="1 2" key="1">
    <citation type="submission" date="2017-04" db="EMBL/GenBank/DDBJ databases">
        <title>Genome Sequence of Marinobacter salarius strain SMR5 Isolated from a culture of the Diatom Skeletonema marinoi.</title>
        <authorList>
            <person name="Topel M."/>
            <person name="Pinder M.I.M."/>
            <person name="Johansson O.N."/>
            <person name="Kourtchenko O."/>
            <person name="Godhe A."/>
            <person name="Clarke A.K."/>
        </authorList>
    </citation>
    <scope>NUCLEOTIDE SEQUENCE [LARGE SCALE GENOMIC DNA]</scope>
    <source>
        <strain evidence="1 2">SMR5</strain>
        <plasmid evidence="2">Plasmid psmr5</plasmid>
    </source>
</reference>
<evidence type="ECO:0008006" key="3">
    <source>
        <dbReference type="Google" id="ProtNLM"/>
    </source>
</evidence>
<dbReference type="GeneID" id="77258140"/>
<evidence type="ECO:0000313" key="1">
    <source>
        <dbReference type="EMBL" id="ARM86261.1"/>
    </source>
</evidence>
<dbReference type="AlphaFoldDB" id="A0A1W6KFT4"/>
<gene>
    <name evidence="1" type="ORF">MARSALSMR5_04244</name>
</gene>
<keyword evidence="1" id="KW-0614">Plasmid</keyword>
<name>A0A1W6KFT4_9GAMM</name>
<sequence length="123" mass="13551">MKGMIGVLAVIFLMLAGCDQVHEVMAEQRKPNVMLGAGAQVQIGEKKTAKVFGPDQCETGFEDDDTSDDVRGCTLLTGNDKVQVTLVFDGVKLKETWTVITDNDRYTLVRPNGYLIRDARTIN</sequence>
<protein>
    <recommendedName>
        <fullName evidence="3">Lipoprotein</fullName>
    </recommendedName>
</protein>
<evidence type="ECO:0000313" key="2">
    <source>
        <dbReference type="Proteomes" id="UP000193100"/>
    </source>
</evidence>